<dbReference type="AlphaFoldDB" id="A0A1B6JJL7"/>
<feature type="non-terminal residue" evidence="2">
    <location>
        <position position="192"/>
    </location>
</feature>
<feature type="domain" description="DUF4708" evidence="1">
    <location>
        <begin position="25"/>
        <end position="190"/>
    </location>
</feature>
<feature type="non-terminal residue" evidence="2">
    <location>
        <position position="1"/>
    </location>
</feature>
<protein>
    <recommendedName>
        <fullName evidence="1">DUF4708 domain-containing protein</fullName>
    </recommendedName>
</protein>
<dbReference type="Pfam" id="PF15813">
    <property type="entry name" value="DUF4708"/>
    <property type="match status" value="1"/>
</dbReference>
<evidence type="ECO:0000313" key="2">
    <source>
        <dbReference type="EMBL" id="JAS99394.1"/>
    </source>
</evidence>
<sequence length="192" mass="22012">KQEDLYCLIGILRSSPKNKTHLSNKAYQNQIFKCRCLIFSEVEVIASPVLGAVHKIHIIVSRQFYRSGKLQHHLDKLNIMAQEPLPVDNVVYELCLRYTVLARLAPLWNQVERYLVHGRDFLTSSAPLDAVKLDIVINDNDVHLVLWPLRMRLPQVCAQDLHQSFTYYPPSLVRDLSGHNVTVHVLPSLNLA</sequence>
<organism evidence="2">
    <name type="scientific">Homalodisca liturata</name>
    <dbReference type="NCBI Taxonomy" id="320908"/>
    <lineage>
        <taxon>Eukaryota</taxon>
        <taxon>Metazoa</taxon>
        <taxon>Ecdysozoa</taxon>
        <taxon>Arthropoda</taxon>
        <taxon>Hexapoda</taxon>
        <taxon>Insecta</taxon>
        <taxon>Pterygota</taxon>
        <taxon>Neoptera</taxon>
        <taxon>Paraneoptera</taxon>
        <taxon>Hemiptera</taxon>
        <taxon>Auchenorrhyncha</taxon>
        <taxon>Membracoidea</taxon>
        <taxon>Cicadellidae</taxon>
        <taxon>Cicadellinae</taxon>
        <taxon>Proconiini</taxon>
        <taxon>Homalodisca</taxon>
    </lineage>
</organism>
<accession>A0A1B6JJL7</accession>
<proteinExistence type="predicted"/>
<dbReference type="EMBL" id="GECU01008312">
    <property type="protein sequence ID" value="JAS99394.1"/>
    <property type="molecule type" value="Transcribed_RNA"/>
</dbReference>
<dbReference type="PANTHER" id="PTHR28495">
    <property type="entry name" value="HYPOTHETICAL PROTEIN LOC100359752"/>
    <property type="match status" value="1"/>
</dbReference>
<dbReference type="PANTHER" id="PTHR28495:SF1">
    <property type="entry name" value="GENE, 17266-RELATED"/>
    <property type="match status" value="1"/>
</dbReference>
<gene>
    <name evidence="2" type="ORF">g.10905</name>
</gene>
<evidence type="ECO:0000259" key="1">
    <source>
        <dbReference type="Pfam" id="PF15813"/>
    </source>
</evidence>
<dbReference type="InterPro" id="IPR031643">
    <property type="entry name" value="DUF4708"/>
</dbReference>
<name>A0A1B6JJL7_9HEMI</name>
<reference evidence="2" key="1">
    <citation type="submission" date="2015-11" db="EMBL/GenBank/DDBJ databases">
        <title>De novo transcriptome assembly of four potential Pierce s Disease insect vectors from Arizona vineyards.</title>
        <authorList>
            <person name="Tassone E.E."/>
        </authorList>
    </citation>
    <scope>NUCLEOTIDE SEQUENCE</scope>
</reference>